<protein>
    <recommendedName>
        <fullName evidence="3">Cytochrome c domain-containing protein</fullName>
    </recommendedName>
</protein>
<reference evidence="1 2" key="1">
    <citation type="journal article" date="2021" name="Elife">
        <title>Chloroplast acquisition without the gene transfer in kleptoplastic sea slugs, Plakobranchus ocellatus.</title>
        <authorList>
            <person name="Maeda T."/>
            <person name="Takahashi S."/>
            <person name="Yoshida T."/>
            <person name="Shimamura S."/>
            <person name="Takaki Y."/>
            <person name="Nagai Y."/>
            <person name="Toyoda A."/>
            <person name="Suzuki Y."/>
            <person name="Arimoto A."/>
            <person name="Ishii H."/>
            <person name="Satoh N."/>
            <person name="Nishiyama T."/>
            <person name="Hasebe M."/>
            <person name="Maruyama T."/>
            <person name="Minagawa J."/>
            <person name="Obokata J."/>
            <person name="Shigenobu S."/>
        </authorList>
    </citation>
    <scope>NUCLEOTIDE SEQUENCE [LARGE SCALE GENOMIC DNA]</scope>
</reference>
<dbReference type="EMBL" id="BMAT01009349">
    <property type="protein sequence ID" value="GFS04629.1"/>
    <property type="molecule type" value="Genomic_DNA"/>
</dbReference>
<dbReference type="Proteomes" id="UP000762676">
    <property type="component" value="Unassembled WGS sequence"/>
</dbReference>
<dbReference type="AlphaFoldDB" id="A0AAV4I657"/>
<evidence type="ECO:0000313" key="1">
    <source>
        <dbReference type="EMBL" id="GFS04629.1"/>
    </source>
</evidence>
<organism evidence="1 2">
    <name type="scientific">Elysia marginata</name>
    <dbReference type="NCBI Taxonomy" id="1093978"/>
    <lineage>
        <taxon>Eukaryota</taxon>
        <taxon>Metazoa</taxon>
        <taxon>Spiralia</taxon>
        <taxon>Lophotrochozoa</taxon>
        <taxon>Mollusca</taxon>
        <taxon>Gastropoda</taxon>
        <taxon>Heterobranchia</taxon>
        <taxon>Euthyneura</taxon>
        <taxon>Panpulmonata</taxon>
        <taxon>Sacoglossa</taxon>
        <taxon>Placobranchoidea</taxon>
        <taxon>Plakobranchidae</taxon>
        <taxon>Elysia</taxon>
    </lineage>
</organism>
<comment type="caution">
    <text evidence="1">The sequence shown here is derived from an EMBL/GenBank/DDBJ whole genome shotgun (WGS) entry which is preliminary data.</text>
</comment>
<gene>
    <name evidence="1" type="ORF">ElyMa_004661000</name>
</gene>
<sequence length="92" mass="10192">MQLSRRRLLLQHGLPRGSASTFSVGDIPSRQTTNPLSLSYRQKSCTSCHQGFNASVSDSCGSSLRSSMSRESSKYLLTPFYVFAVLQKQTLD</sequence>
<proteinExistence type="predicted"/>
<evidence type="ECO:0000313" key="2">
    <source>
        <dbReference type="Proteomes" id="UP000762676"/>
    </source>
</evidence>
<evidence type="ECO:0008006" key="3">
    <source>
        <dbReference type="Google" id="ProtNLM"/>
    </source>
</evidence>
<accession>A0AAV4I657</accession>
<name>A0AAV4I657_9GAST</name>
<keyword evidence="2" id="KW-1185">Reference proteome</keyword>